<sequence length="267" mass="27482">MRHLLVLGGTTEGRRLAALLAEEPGVRVTSSVAGRVARPGPVTGTVRSGGFGGPEGLARWLTAHRVTAVIDATHPFAAAITRNAAQACAATGTPLLVIRRPGWTAGPGDRWLTAASLPEAAGLLHGLGRRVLLTTGRQGVAAFAGLDQLWFLIRSVDPPEPPLPPHARLLADRGPYHLDGERALLREHSIDIVVTKDSGGTATAAKLTAAREAGLPVVIVVRPPLPEGVAAVPGVASAGERLRELGLLGARRLHGGHGGHGAADTCP</sequence>
<dbReference type="Pfam" id="PF02571">
    <property type="entry name" value="CbiJ"/>
    <property type="match status" value="1"/>
</dbReference>
<organism evidence="4 5">
    <name type="scientific">Streptomyces gossypii</name>
    <dbReference type="NCBI Taxonomy" id="2883101"/>
    <lineage>
        <taxon>Bacteria</taxon>
        <taxon>Bacillati</taxon>
        <taxon>Actinomycetota</taxon>
        <taxon>Actinomycetes</taxon>
        <taxon>Kitasatosporales</taxon>
        <taxon>Streptomycetaceae</taxon>
        <taxon>Streptomyces</taxon>
    </lineage>
</organism>
<dbReference type="Proteomes" id="UP001156389">
    <property type="component" value="Unassembled WGS sequence"/>
</dbReference>
<keyword evidence="2" id="KW-0169">Cobalamin biosynthesis</keyword>
<dbReference type="NCBIfam" id="NF005968">
    <property type="entry name" value="PRK08057.1-2"/>
    <property type="match status" value="1"/>
</dbReference>
<dbReference type="PANTHER" id="PTHR36925">
    <property type="entry name" value="COBALT-PRECORRIN-6A REDUCTASE"/>
    <property type="match status" value="1"/>
</dbReference>
<dbReference type="GO" id="GO:0016491">
    <property type="term" value="F:oxidoreductase activity"/>
    <property type="evidence" value="ECO:0007669"/>
    <property type="project" value="UniProtKB-KW"/>
</dbReference>
<reference evidence="4 5" key="1">
    <citation type="submission" date="2021-10" db="EMBL/GenBank/DDBJ databases">
        <title>Streptomyces gossypii sp. nov., isolated from soil collected from cotton field.</title>
        <authorList>
            <person name="Ge X."/>
            <person name="Chen X."/>
            <person name="Liu W."/>
        </authorList>
    </citation>
    <scope>NUCLEOTIDE SEQUENCE [LARGE SCALE GENOMIC DNA]</scope>
    <source>
        <strain evidence="4 5">N2-109</strain>
    </source>
</reference>
<dbReference type="EC" id="1.3.1.106" evidence="4"/>
<evidence type="ECO:0000256" key="3">
    <source>
        <dbReference type="ARBA" id="ARBA00023002"/>
    </source>
</evidence>
<evidence type="ECO:0000313" key="4">
    <source>
        <dbReference type="EMBL" id="MCT2594649.1"/>
    </source>
</evidence>
<keyword evidence="3 4" id="KW-0560">Oxidoreductase</keyword>
<name>A0ABT2K4T5_9ACTN</name>
<dbReference type="RefSeq" id="WP_260222025.1">
    <property type="nucleotide sequence ID" value="NZ_JAJAGO010000024.1"/>
</dbReference>
<dbReference type="InterPro" id="IPR003723">
    <property type="entry name" value="Precorrin-6x_reduct"/>
</dbReference>
<keyword evidence="5" id="KW-1185">Reference proteome</keyword>
<protein>
    <submittedName>
        <fullName evidence="4">Cobalt-precorrin-6A reductase</fullName>
        <ecNumber evidence="4">1.3.1.106</ecNumber>
    </submittedName>
</protein>
<proteinExistence type="predicted"/>
<comment type="pathway">
    <text evidence="1">Cofactor biosynthesis; adenosylcobalamin biosynthesis.</text>
</comment>
<dbReference type="PROSITE" id="PS51014">
    <property type="entry name" value="COBK_CBIJ"/>
    <property type="match status" value="1"/>
</dbReference>
<comment type="caution">
    <text evidence="4">The sequence shown here is derived from an EMBL/GenBank/DDBJ whole genome shotgun (WGS) entry which is preliminary data.</text>
</comment>
<evidence type="ECO:0000256" key="1">
    <source>
        <dbReference type="ARBA" id="ARBA00004953"/>
    </source>
</evidence>
<evidence type="ECO:0000313" key="5">
    <source>
        <dbReference type="Proteomes" id="UP001156389"/>
    </source>
</evidence>
<accession>A0ABT2K4T5</accession>
<dbReference type="EMBL" id="JAJAGO010000024">
    <property type="protein sequence ID" value="MCT2594649.1"/>
    <property type="molecule type" value="Genomic_DNA"/>
</dbReference>
<gene>
    <name evidence="4" type="ORF">LHJ74_32865</name>
</gene>
<dbReference type="PANTHER" id="PTHR36925:SF1">
    <property type="entry name" value="COBALT-PRECORRIN-6A REDUCTASE"/>
    <property type="match status" value="1"/>
</dbReference>
<evidence type="ECO:0000256" key="2">
    <source>
        <dbReference type="ARBA" id="ARBA00022573"/>
    </source>
</evidence>
<dbReference type="NCBIfam" id="TIGR00715">
    <property type="entry name" value="precor6x_red"/>
    <property type="match status" value="1"/>
</dbReference>